<dbReference type="CDD" id="cd07906">
    <property type="entry name" value="Adenylation_DNA_ligase_LigD_LigC"/>
    <property type="match status" value="1"/>
</dbReference>
<evidence type="ECO:0000256" key="6">
    <source>
        <dbReference type="ARBA" id="ARBA00022722"/>
    </source>
</evidence>
<dbReference type="InterPro" id="IPR012310">
    <property type="entry name" value="DNA_ligase_ATP-dep_cent"/>
</dbReference>
<evidence type="ECO:0000256" key="21">
    <source>
        <dbReference type="SAM" id="MobiDB-lite"/>
    </source>
</evidence>
<evidence type="ECO:0000256" key="5">
    <source>
        <dbReference type="ARBA" id="ARBA00022695"/>
    </source>
</evidence>
<evidence type="ECO:0000256" key="15">
    <source>
        <dbReference type="ARBA" id="ARBA00023172"/>
    </source>
</evidence>
<dbReference type="SUPFAM" id="SSF50249">
    <property type="entry name" value="Nucleic acid-binding proteins"/>
    <property type="match status" value="1"/>
</dbReference>
<dbReference type="CDD" id="cd07971">
    <property type="entry name" value="OBF_DNA_ligase_LigD"/>
    <property type="match status" value="1"/>
</dbReference>
<evidence type="ECO:0000256" key="16">
    <source>
        <dbReference type="ARBA" id="ARBA00023204"/>
    </source>
</evidence>
<dbReference type="AlphaFoldDB" id="A0A4R4E2A1"/>
<keyword evidence="6" id="KW-0540">Nuclease</keyword>
<accession>A0A4R4E2A1</accession>
<keyword evidence="15" id="KW-0233">DNA recombination</keyword>
<keyword evidence="18" id="KW-0511">Multifunctional enzyme</keyword>
<keyword evidence="4" id="KW-0808">Transferase</keyword>
<dbReference type="Pfam" id="PF01068">
    <property type="entry name" value="DNA_ligase_A_M"/>
    <property type="match status" value="1"/>
</dbReference>
<dbReference type="NCBIfam" id="TIGR02779">
    <property type="entry name" value="NHEJ_ligase_lig"/>
    <property type="match status" value="1"/>
</dbReference>
<dbReference type="Proteomes" id="UP000295164">
    <property type="component" value="Unassembled WGS sequence"/>
</dbReference>
<dbReference type="CDD" id="cd04865">
    <property type="entry name" value="LigD_Pol_like_2"/>
    <property type="match status" value="1"/>
</dbReference>
<dbReference type="NCBIfam" id="TIGR02776">
    <property type="entry name" value="NHEJ_ligase_prk"/>
    <property type="match status" value="1"/>
</dbReference>
<feature type="compositionally biased region" description="Basic residues" evidence="21">
    <location>
        <begin position="1"/>
        <end position="14"/>
    </location>
</feature>
<evidence type="ECO:0000313" key="23">
    <source>
        <dbReference type="EMBL" id="TCZ70513.1"/>
    </source>
</evidence>
<dbReference type="Gene3D" id="3.30.1490.70">
    <property type="match status" value="1"/>
</dbReference>
<evidence type="ECO:0000256" key="19">
    <source>
        <dbReference type="ARBA" id="ARBA00029943"/>
    </source>
</evidence>
<evidence type="ECO:0000256" key="17">
    <source>
        <dbReference type="ARBA" id="ARBA00023211"/>
    </source>
</evidence>
<dbReference type="InterPro" id="IPR014145">
    <property type="entry name" value="LigD_pol_dom"/>
</dbReference>
<dbReference type="Gene3D" id="3.30.470.30">
    <property type="entry name" value="DNA ligase/mRNA capping enzyme"/>
    <property type="match status" value="1"/>
</dbReference>
<dbReference type="GO" id="GO:0005524">
    <property type="term" value="F:ATP binding"/>
    <property type="evidence" value="ECO:0007669"/>
    <property type="project" value="UniProtKB-KW"/>
</dbReference>
<keyword evidence="12" id="KW-0067">ATP-binding</keyword>
<keyword evidence="13" id="KW-0239">DNA-directed DNA polymerase</keyword>
<evidence type="ECO:0000313" key="24">
    <source>
        <dbReference type="Proteomes" id="UP000295164"/>
    </source>
</evidence>
<dbReference type="EMBL" id="SKFH01000016">
    <property type="protein sequence ID" value="TCZ70513.1"/>
    <property type="molecule type" value="Genomic_DNA"/>
</dbReference>
<name>A0A4R4E2A1_9BACT</name>
<keyword evidence="14" id="KW-0238">DNA-binding</keyword>
<dbReference type="InterPro" id="IPR012309">
    <property type="entry name" value="DNA_ligase_ATP-dep_C"/>
</dbReference>
<dbReference type="GO" id="GO:0004527">
    <property type="term" value="F:exonuclease activity"/>
    <property type="evidence" value="ECO:0007669"/>
    <property type="project" value="UniProtKB-KW"/>
</dbReference>
<evidence type="ECO:0000256" key="2">
    <source>
        <dbReference type="ARBA" id="ARBA00012727"/>
    </source>
</evidence>
<dbReference type="NCBIfam" id="TIGR02778">
    <property type="entry name" value="ligD_pol"/>
    <property type="match status" value="1"/>
</dbReference>
<evidence type="ECO:0000256" key="1">
    <source>
        <dbReference type="ARBA" id="ARBA00001936"/>
    </source>
</evidence>
<evidence type="ECO:0000256" key="14">
    <source>
        <dbReference type="ARBA" id="ARBA00023125"/>
    </source>
</evidence>
<comment type="catalytic activity">
    <reaction evidence="20">
        <text>ATP + (deoxyribonucleotide)n-3'-hydroxyl + 5'-phospho-(deoxyribonucleotide)m = (deoxyribonucleotide)n+m + AMP + diphosphate.</text>
        <dbReference type="EC" id="6.5.1.1"/>
    </reaction>
</comment>
<dbReference type="GO" id="GO:0006310">
    <property type="term" value="P:DNA recombination"/>
    <property type="evidence" value="ECO:0007669"/>
    <property type="project" value="UniProtKB-KW"/>
</dbReference>
<evidence type="ECO:0000256" key="7">
    <source>
        <dbReference type="ARBA" id="ARBA00022723"/>
    </source>
</evidence>
<dbReference type="InterPro" id="IPR014143">
    <property type="entry name" value="NHEJ_ligase_prk"/>
</dbReference>
<evidence type="ECO:0000256" key="12">
    <source>
        <dbReference type="ARBA" id="ARBA00022840"/>
    </source>
</evidence>
<sequence length="676" mass="76552">MSHRKTTKKARAPRARAAGAPAPEKPLVLAPAAARKDYRALATRLLRPYAGVKRVPMPLDLKPMLATLSTEAFSHPDWQFEIKWDGYRAIAYLDGSKVSLRSRNNLSFNDAYAPIVSALRTWKLPAVVDGEIVVLDEEGRADFGALQQWKRTGKGHLYYYVFDLLWVDGVDLRDKPLTERRALLKQLLPEGSLLRYSEAIEEYGKDFFEMVRKSGLEGMIAKDGNAPYRDGQRSDRWLKVKAVERREAIICGYTKKEDTDRLFSSLVLGVPDGDGLRYIGQVGTGFDRAEQESLMGKMVPLQTRQCPFAEVPKVNNPVDWLRPFLVCEVTFTEETRDGLLRHPSYKGLRPDKTILDFNPETPHNALLIAPGEEATTLKRNGHPLKLTNLQKPFWPQERIRKGDLLNYYAAVSPFLMRYMKDRPQSLHRHPNGIAGNSFYQKNMAGRLEKWLHTFRRVSASSLLPKYFLVCHDEAHLLYMINLGCIELNPWHSTVQQPQHPSWCVIDLDPGDNIGFGKVIEAAQVVHGILDALGLDSYPKTSGATGLHIYIPLGQRYSYEQSRQLAELIARLAHAQLPDTTSLERDPQKRTDRIYLDFLQNRPIQTICAPYSVRPRPGAPVSTPLHWSEVMPGLKPEAFTIKNTAARLRAEGDLFAGVLGRGIDLNHALHQLEKWTK</sequence>
<dbReference type="GO" id="GO:0003887">
    <property type="term" value="F:DNA-directed DNA polymerase activity"/>
    <property type="evidence" value="ECO:0007669"/>
    <property type="project" value="UniProtKB-KW"/>
</dbReference>
<dbReference type="RefSeq" id="WP_131852267.1">
    <property type="nucleotide sequence ID" value="NZ_SKFH01000016.1"/>
</dbReference>
<evidence type="ECO:0000256" key="13">
    <source>
        <dbReference type="ARBA" id="ARBA00022932"/>
    </source>
</evidence>
<gene>
    <name evidence="23" type="primary">ligD</name>
    <name evidence="23" type="ORF">E0486_11190</name>
</gene>
<feature type="domain" description="ATP-dependent DNA ligase family profile" evidence="22">
    <location>
        <begin position="159"/>
        <end position="241"/>
    </location>
</feature>
<keyword evidence="24" id="KW-1185">Reference proteome</keyword>
<keyword evidence="7" id="KW-0479">Metal-binding</keyword>
<keyword evidence="16" id="KW-0234">DNA repair</keyword>
<keyword evidence="17" id="KW-0464">Manganese</keyword>
<keyword evidence="9" id="KW-0227">DNA damage</keyword>
<evidence type="ECO:0000256" key="10">
    <source>
        <dbReference type="ARBA" id="ARBA00022801"/>
    </source>
</evidence>
<dbReference type="InterPro" id="IPR012340">
    <property type="entry name" value="NA-bd_OB-fold"/>
</dbReference>
<feature type="region of interest" description="Disordered" evidence="21">
    <location>
        <begin position="1"/>
        <end position="21"/>
    </location>
</feature>
<dbReference type="InterPro" id="IPR052171">
    <property type="entry name" value="NHEJ_LigD"/>
</dbReference>
<evidence type="ECO:0000256" key="4">
    <source>
        <dbReference type="ARBA" id="ARBA00022679"/>
    </source>
</evidence>
<dbReference type="GO" id="GO:0046872">
    <property type="term" value="F:metal ion binding"/>
    <property type="evidence" value="ECO:0007669"/>
    <property type="project" value="UniProtKB-KW"/>
</dbReference>
<dbReference type="GO" id="GO:0006281">
    <property type="term" value="P:DNA repair"/>
    <property type="evidence" value="ECO:0007669"/>
    <property type="project" value="UniProtKB-KW"/>
</dbReference>
<organism evidence="23 24">
    <name type="scientific">Flaviaesturariibacter aridisoli</name>
    <dbReference type="NCBI Taxonomy" id="2545761"/>
    <lineage>
        <taxon>Bacteria</taxon>
        <taxon>Pseudomonadati</taxon>
        <taxon>Bacteroidota</taxon>
        <taxon>Chitinophagia</taxon>
        <taxon>Chitinophagales</taxon>
        <taxon>Chitinophagaceae</taxon>
        <taxon>Flaviaestuariibacter</taxon>
    </lineage>
</organism>
<proteinExistence type="predicted"/>
<dbReference type="Gene3D" id="3.90.920.10">
    <property type="entry name" value="DNA primase, PRIM domain"/>
    <property type="match status" value="1"/>
</dbReference>
<evidence type="ECO:0000256" key="3">
    <source>
        <dbReference type="ARBA" id="ARBA00022598"/>
    </source>
</evidence>
<evidence type="ECO:0000256" key="9">
    <source>
        <dbReference type="ARBA" id="ARBA00022763"/>
    </source>
</evidence>
<dbReference type="PANTHER" id="PTHR42705">
    <property type="entry name" value="BIFUNCTIONAL NON-HOMOLOGOUS END JOINING PROTEIN LIGD"/>
    <property type="match status" value="1"/>
</dbReference>
<dbReference type="OrthoDB" id="9802472at2"/>
<evidence type="ECO:0000256" key="18">
    <source>
        <dbReference type="ARBA" id="ARBA00023268"/>
    </source>
</evidence>
<dbReference type="PANTHER" id="PTHR42705:SF3">
    <property type="entry name" value="ATP-DEPENDENT DNA LIGASE"/>
    <property type="match status" value="1"/>
</dbReference>
<keyword evidence="5" id="KW-0548">Nucleotidyltransferase</keyword>
<evidence type="ECO:0000256" key="8">
    <source>
        <dbReference type="ARBA" id="ARBA00022741"/>
    </source>
</evidence>
<dbReference type="PROSITE" id="PS50160">
    <property type="entry name" value="DNA_LIGASE_A3"/>
    <property type="match status" value="1"/>
</dbReference>
<dbReference type="InterPro" id="IPR014146">
    <property type="entry name" value="LigD_ligase_dom"/>
</dbReference>
<keyword evidence="10" id="KW-0378">Hydrolase</keyword>
<dbReference type="EC" id="6.5.1.1" evidence="2"/>
<evidence type="ECO:0000256" key="11">
    <source>
        <dbReference type="ARBA" id="ARBA00022839"/>
    </source>
</evidence>
<dbReference type="SUPFAM" id="SSF56091">
    <property type="entry name" value="DNA ligase/mRNA capping enzyme, catalytic domain"/>
    <property type="match status" value="1"/>
</dbReference>
<dbReference type="GO" id="GO:0003910">
    <property type="term" value="F:DNA ligase (ATP) activity"/>
    <property type="evidence" value="ECO:0007669"/>
    <property type="project" value="UniProtKB-EC"/>
</dbReference>
<comment type="caution">
    <text evidence="23">The sequence shown here is derived from an EMBL/GenBank/DDBJ whole genome shotgun (WGS) entry which is preliminary data.</text>
</comment>
<evidence type="ECO:0000256" key="20">
    <source>
        <dbReference type="ARBA" id="ARBA00034003"/>
    </source>
</evidence>
<evidence type="ECO:0000259" key="22">
    <source>
        <dbReference type="PROSITE" id="PS50160"/>
    </source>
</evidence>
<dbReference type="Gene3D" id="2.40.50.140">
    <property type="entry name" value="Nucleic acid-binding proteins"/>
    <property type="match status" value="1"/>
</dbReference>
<keyword evidence="11" id="KW-0269">Exonuclease</keyword>
<reference evidence="23 24" key="1">
    <citation type="submission" date="2019-03" db="EMBL/GenBank/DDBJ databases">
        <authorList>
            <person name="Kim M.K.M."/>
        </authorList>
    </citation>
    <scope>NUCLEOTIDE SEQUENCE [LARGE SCALE GENOMIC DNA]</scope>
    <source>
        <strain evidence="23 24">17J68-15</strain>
    </source>
</reference>
<keyword evidence="8" id="KW-0547">Nucleotide-binding</keyword>
<protein>
    <recommendedName>
        <fullName evidence="2">DNA ligase (ATP)</fullName>
        <ecNumber evidence="2">6.5.1.1</ecNumber>
    </recommendedName>
    <alternativeName>
        <fullName evidence="19">NHEJ DNA polymerase</fullName>
    </alternativeName>
</protein>
<dbReference type="GO" id="GO:0003677">
    <property type="term" value="F:DNA binding"/>
    <property type="evidence" value="ECO:0007669"/>
    <property type="project" value="UniProtKB-KW"/>
</dbReference>
<dbReference type="Pfam" id="PF21686">
    <property type="entry name" value="LigD_Prim-Pol"/>
    <property type="match status" value="1"/>
</dbReference>
<keyword evidence="3 23" id="KW-0436">Ligase</keyword>
<dbReference type="Pfam" id="PF04679">
    <property type="entry name" value="DNA_ligase_A_C"/>
    <property type="match status" value="1"/>
</dbReference>
<comment type="cofactor">
    <cofactor evidence="1">
        <name>Mn(2+)</name>
        <dbReference type="ChEBI" id="CHEBI:29035"/>
    </cofactor>
</comment>